<gene>
    <name evidence="3" type="ORF">SYN_00931</name>
</gene>
<dbReference type="GO" id="GO:0007229">
    <property type="term" value="P:integrin-mediated signaling pathway"/>
    <property type="evidence" value="ECO:0007669"/>
    <property type="project" value="UniProtKB-KW"/>
</dbReference>
<dbReference type="Gene3D" id="3.40.50.10610">
    <property type="entry name" value="ABC-type transport auxiliary lipoprotein component"/>
    <property type="match status" value="1"/>
</dbReference>
<dbReference type="HOGENOM" id="CLU_034452_0_0_7"/>
<dbReference type="SUPFAM" id="SSF69318">
    <property type="entry name" value="Integrin alpha N-terminal domain"/>
    <property type="match status" value="1"/>
</dbReference>
<reference evidence="3 4" key="1">
    <citation type="journal article" date="2007" name="Proc. Natl. Acad. Sci. U.S.A.">
        <title>The genome of Syntrophus aciditrophicus: life at the thermodynamic limit of microbial growth.</title>
        <authorList>
            <person name="McInerney M.J."/>
            <person name="Rohlin L."/>
            <person name="Mouttaki H."/>
            <person name="Kim U."/>
            <person name="Krupp R.S."/>
            <person name="Rios-Hernandez L."/>
            <person name="Sieber J."/>
            <person name="Struchtemeyer C.G."/>
            <person name="Bhattacharyya A."/>
            <person name="Campbell J.W."/>
            <person name="Gunsalus R.P."/>
        </authorList>
    </citation>
    <scope>NUCLEOTIDE SEQUENCE [LARGE SCALE GENOMIC DNA]</scope>
    <source>
        <strain evidence="3 4">SB</strain>
    </source>
</reference>
<dbReference type="InterPro" id="IPR028994">
    <property type="entry name" value="Integrin_alpha_N"/>
</dbReference>
<dbReference type="Pfam" id="PF13517">
    <property type="entry name" value="FG-GAP_3"/>
    <property type="match status" value="1"/>
</dbReference>
<dbReference type="InterPro" id="IPR013517">
    <property type="entry name" value="FG-GAP"/>
</dbReference>
<feature type="region of interest" description="Disordered" evidence="2">
    <location>
        <begin position="162"/>
        <end position="198"/>
    </location>
</feature>
<evidence type="ECO:0000313" key="3">
    <source>
        <dbReference type="EMBL" id="ABC77106.1"/>
    </source>
</evidence>
<keyword evidence="1" id="KW-0732">Signal</keyword>
<sequence length="572" mass="63477">MEDSSMKKFLQLLLLIFLAGLACTLNAKEKSTVAVLPFTVHSADNIDYVKQGISDMLTSRIAVEGKISVASKDLVQEAIKGRTTRDLTPEEMNALGKKLNVDYIVSGSITKIGNSLSIDGKLMDLAAARSTVGIFAQTQGLDEVIPKINDFSQRIVQHITGSTPSDFSSPAMELPAPSSAAAVADKPPQRSRESEIISGMRTSRKGTFTSIINPDFIDAARPLDRKGFWMSQKFPTEFRGMAIGDVNGDKLQEVVVIDRSNLYVYQRKGDDFKLLQKIPGKTHDNYLAVDVADINQNGIMEIFVTNMNRNTLASFVTEWQDGKYIQTAKDLRLFLRVIEPSIAAPQLLGQGFGLDNPFNTPIHEVIWDGKHYRAATRMKIPEGLSVYGLTLDDLGMGGSEKVISLDDYDYIRIYQQTEKPLSRLNVFGGSDELIWKSDEVFGGSNTYVEHAGSTVPGDEVRRTYINLRILTYDINKDGKKELILVKNLSAVGRVLKNVKLFTSSEVYNLEWDGLGLLENWKTRKINGYVADYQFKDIDNDGQNEIVLALVLSTGATLQNRSAFVAYKLSPQQ</sequence>
<proteinExistence type="predicted"/>
<dbReference type="AlphaFoldDB" id="Q2LSP5"/>
<dbReference type="PROSITE" id="PS51257">
    <property type="entry name" value="PROKAR_LIPOPROTEIN"/>
    <property type="match status" value="1"/>
</dbReference>
<keyword evidence="4" id="KW-1185">Reference proteome</keyword>
<dbReference type="KEGG" id="sat:SYN_00931"/>
<name>Q2LSP5_SYNAS</name>
<keyword evidence="3" id="KW-0401">Integrin</keyword>
<dbReference type="Proteomes" id="UP000001933">
    <property type="component" value="Chromosome"/>
</dbReference>
<dbReference type="STRING" id="56780.SYN_00931"/>
<accession>Q2LSP5</accession>
<evidence type="ECO:0000256" key="1">
    <source>
        <dbReference type="ARBA" id="ARBA00022729"/>
    </source>
</evidence>
<dbReference type="InParanoid" id="Q2LSP5"/>
<evidence type="ECO:0000256" key="2">
    <source>
        <dbReference type="SAM" id="MobiDB-lite"/>
    </source>
</evidence>
<dbReference type="DNASU" id="3882586"/>
<dbReference type="eggNOG" id="COG5616">
    <property type="taxonomic scope" value="Bacteria"/>
</dbReference>
<protein>
    <submittedName>
        <fullName evidence="3">Integrin-like repeat protein</fullName>
    </submittedName>
</protein>
<evidence type="ECO:0000313" key="4">
    <source>
        <dbReference type="Proteomes" id="UP000001933"/>
    </source>
</evidence>
<organism evidence="3 4">
    <name type="scientific">Syntrophus aciditrophicus (strain SB)</name>
    <dbReference type="NCBI Taxonomy" id="56780"/>
    <lineage>
        <taxon>Bacteria</taxon>
        <taxon>Pseudomonadati</taxon>
        <taxon>Thermodesulfobacteriota</taxon>
        <taxon>Syntrophia</taxon>
        <taxon>Syntrophales</taxon>
        <taxon>Syntrophaceae</taxon>
        <taxon>Syntrophus</taxon>
    </lineage>
</organism>
<dbReference type="EMBL" id="CP000252">
    <property type="protein sequence ID" value="ABC77106.1"/>
    <property type="molecule type" value="Genomic_DNA"/>
</dbReference>